<keyword evidence="3 6" id="KW-1133">Transmembrane helix</keyword>
<dbReference type="EMBL" id="AP014936">
    <property type="protein sequence ID" value="BAU49861.1"/>
    <property type="molecule type" value="Genomic_DNA"/>
</dbReference>
<organism evidence="7 8">
    <name type="scientific">Sulfurifustis variabilis</name>
    <dbReference type="NCBI Taxonomy" id="1675686"/>
    <lineage>
        <taxon>Bacteria</taxon>
        <taxon>Pseudomonadati</taxon>
        <taxon>Pseudomonadota</taxon>
        <taxon>Gammaproteobacteria</taxon>
        <taxon>Acidiferrobacterales</taxon>
        <taxon>Acidiferrobacteraceae</taxon>
        <taxon>Sulfurifustis</taxon>
    </lineage>
</organism>
<evidence type="ECO:0000256" key="6">
    <source>
        <dbReference type="SAM" id="Phobius"/>
    </source>
</evidence>
<keyword evidence="8" id="KW-1185">Reference proteome</keyword>
<dbReference type="GO" id="GO:0043213">
    <property type="term" value="P:bacteriocin transport"/>
    <property type="evidence" value="ECO:0007669"/>
    <property type="project" value="InterPro"/>
</dbReference>
<feature type="compositionally biased region" description="Basic and acidic residues" evidence="5">
    <location>
        <begin position="53"/>
        <end position="165"/>
    </location>
</feature>
<dbReference type="GO" id="GO:0016020">
    <property type="term" value="C:membrane"/>
    <property type="evidence" value="ECO:0007669"/>
    <property type="project" value="UniProtKB-SubCell"/>
</dbReference>
<dbReference type="Proteomes" id="UP000218899">
    <property type="component" value="Chromosome"/>
</dbReference>
<dbReference type="Pfam" id="PF13103">
    <property type="entry name" value="TonB_2"/>
    <property type="match status" value="1"/>
</dbReference>
<dbReference type="GO" id="GO:0019534">
    <property type="term" value="F:toxin transmembrane transporter activity"/>
    <property type="evidence" value="ECO:0007669"/>
    <property type="project" value="InterPro"/>
</dbReference>
<evidence type="ECO:0000313" key="8">
    <source>
        <dbReference type="Proteomes" id="UP000218899"/>
    </source>
</evidence>
<proteinExistence type="predicted"/>
<accession>A0A1B4VCW7</accession>
<feature type="transmembrane region" description="Helical" evidence="6">
    <location>
        <begin position="12"/>
        <end position="34"/>
    </location>
</feature>
<dbReference type="AlphaFoldDB" id="A0A1B4VCW7"/>
<evidence type="ECO:0000256" key="1">
    <source>
        <dbReference type="ARBA" id="ARBA00004167"/>
    </source>
</evidence>
<dbReference type="Gene3D" id="3.30.1150.10">
    <property type="match status" value="1"/>
</dbReference>
<evidence type="ECO:0000256" key="3">
    <source>
        <dbReference type="ARBA" id="ARBA00022989"/>
    </source>
</evidence>
<dbReference type="InterPro" id="IPR014161">
    <property type="entry name" value="Tol-Pal_TolA"/>
</dbReference>
<evidence type="ECO:0000313" key="7">
    <source>
        <dbReference type="EMBL" id="BAU49861.1"/>
    </source>
</evidence>
<dbReference type="KEGG" id="sva:SVA_3314"/>
<dbReference type="InterPro" id="IPR006260">
    <property type="entry name" value="TonB/TolA_C"/>
</dbReference>
<feature type="region of interest" description="Disordered" evidence="5">
    <location>
        <begin position="53"/>
        <end position="178"/>
    </location>
</feature>
<sequence length="285" mass="32862">MRKDRRQPGGMRALVLAVLVHLAVVGIVVVGFQYTAAPTAPVAQPIQATVVEDPRKLEAERKRQEESRRKGEAEQRQKEEDARRRAEEQKRLEEQRRVEEQKRVAQQKQQEEQRRAEEARRKAEAERKRQEEARMKAEAEQKQREAEQRKKEEETRRKAAEESLREQLAMEEQAREQARREQELQRRAATAMSQYEGAIKQKVSRNWVLPVGVPEGLKCTVRVRLLPGGEVVEATVIGPSGNALFDRSVEVAVRKASPLPIATDPELFPYFRDIKFNFDPAKDKG</sequence>
<evidence type="ECO:0000256" key="5">
    <source>
        <dbReference type="SAM" id="MobiDB-lite"/>
    </source>
</evidence>
<keyword evidence="4 6" id="KW-0472">Membrane</keyword>
<dbReference type="NCBIfam" id="TIGR01352">
    <property type="entry name" value="tonB_Cterm"/>
    <property type="match status" value="1"/>
</dbReference>
<evidence type="ECO:0000256" key="4">
    <source>
        <dbReference type="ARBA" id="ARBA00023136"/>
    </source>
</evidence>
<gene>
    <name evidence="7" type="ORF">SVA_3314</name>
</gene>
<protein>
    <submittedName>
        <fullName evidence="7">Cell envelope biogenesis protein TonB</fullName>
    </submittedName>
</protein>
<evidence type="ECO:0000256" key="2">
    <source>
        <dbReference type="ARBA" id="ARBA00022692"/>
    </source>
</evidence>
<reference evidence="7 8" key="1">
    <citation type="submission" date="2015-08" db="EMBL/GenBank/DDBJ databases">
        <title>Complete genome sequence of Sulfurifustis variabilis.</title>
        <authorList>
            <person name="Miura A."/>
            <person name="Kojima H."/>
            <person name="Fukui M."/>
        </authorList>
    </citation>
    <scope>NUCLEOTIDE SEQUENCE [LARGE SCALE GENOMIC DNA]</scope>
    <source>
        <strain evidence="8">skN76</strain>
    </source>
</reference>
<name>A0A1B4VCW7_9GAMM</name>
<comment type="subcellular location">
    <subcellularLocation>
        <location evidence="1">Membrane</location>
        <topology evidence="1">Single-pass membrane protein</topology>
    </subcellularLocation>
</comment>
<keyword evidence="2 6" id="KW-0812">Transmembrane</keyword>
<dbReference type="SUPFAM" id="SSF74653">
    <property type="entry name" value="TolA/TonB C-terminal domain"/>
    <property type="match status" value="1"/>
</dbReference>
<dbReference type="NCBIfam" id="TIGR02794">
    <property type="entry name" value="tolA_full"/>
    <property type="match status" value="1"/>
</dbReference>